<evidence type="ECO:0000256" key="3">
    <source>
        <dbReference type="ARBA" id="ARBA00022793"/>
    </source>
</evidence>
<evidence type="ECO:0000256" key="1">
    <source>
        <dbReference type="ARBA" id="ARBA00001933"/>
    </source>
</evidence>
<gene>
    <name evidence="9" type="primary">ldcC</name>
    <name evidence="9" type="ORF">PTI45_00580</name>
</gene>
<keyword evidence="10" id="KW-1185">Reference proteome</keyword>
<keyword evidence="3" id="KW-0210">Decarboxylase</keyword>
<feature type="domain" description="Orn/Lys/Arg decarboxylase C-terminal" evidence="8">
    <location>
        <begin position="498"/>
        <end position="552"/>
    </location>
</feature>
<reference evidence="9 10" key="1">
    <citation type="submission" date="2016-08" db="EMBL/GenBank/DDBJ databases">
        <title>Genome sequencing of Paenibacillus sp. TI45-13ar, isolated from Korean traditional nuruk.</title>
        <authorList>
            <person name="Kim S.-J."/>
        </authorList>
    </citation>
    <scope>NUCLEOTIDE SEQUENCE [LARGE SCALE GENOMIC DNA]</scope>
    <source>
        <strain evidence="9 10">TI45-13ar</strain>
    </source>
</reference>
<dbReference type="InterPro" id="IPR015421">
    <property type="entry name" value="PyrdxlP-dep_Trfase_major"/>
</dbReference>
<dbReference type="InterPro" id="IPR015424">
    <property type="entry name" value="PyrdxlP-dep_Trfase"/>
</dbReference>
<dbReference type="SUPFAM" id="SSF53383">
    <property type="entry name" value="PLP-dependent transferases"/>
    <property type="match status" value="1"/>
</dbReference>
<dbReference type="EC" id="4.1.1.18" evidence="9"/>
<dbReference type="RefSeq" id="WP_069326053.1">
    <property type="nucleotide sequence ID" value="NZ_MDER01000026.1"/>
</dbReference>
<comment type="similarity">
    <text evidence="2">Belongs to the Orn/Lys/Arg decarboxylase class-I family.</text>
</comment>
<dbReference type="InterPro" id="IPR052357">
    <property type="entry name" value="Orn_Lys_Arg_decarboxylase-I"/>
</dbReference>
<dbReference type="Proteomes" id="UP000094578">
    <property type="component" value="Unassembled WGS sequence"/>
</dbReference>
<comment type="caution">
    <text evidence="9">The sequence shown here is derived from an EMBL/GenBank/DDBJ whole genome shotgun (WGS) entry which is preliminary data.</text>
</comment>
<dbReference type="STRING" id="1886670.PTI45_00580"/>
<dbReference type="InterPro" id="IPR000310">
    <property type="entry name" value="Orn/Lys/Arg_deCO2ase_major_dom"/>
</dbReference>
<dbReference type="SUPFAM" id="SSF55904">
    <property type="entry name" value="Ornithine decarboxylase C-terminal domain"/>
    <property type="match status" value="1"/>
</dbReference>
<dbReference type="InterPro" id="IPR036633">
    <property type="entry name" value="Prn/Lys/Arg_de-COase_C_sf"/>
</dbReference>
<name>A0A1E3L8P9_9BACL</name>
<dbReference type="EMBL" id="MDER01000026">
    <property type="protein sequence ID" value="ODP29961.1"/>
    <property type="molecule type" value="Genomic_DNA"/>
</dbReference>
<organism evidence="9 10">
    <name type="scientific">Paenibacillus nuruki</name>
    <dbReference type="NCBI Taxonomy" id="1886670"/>
    <lineage>
        <taxon>Bacteria</taxon>
        <taxon>Bacillati</taxon>
        <taxon>Bacillota</taxon>
        <taxon>Bacilli</taxon>
        <taxon>Bacillales</taxon>
        <taxon>Paenibacillaceae</taxon>
        <taxon>Paenibacillus</taxon>
    </lineage>
</organism>
<dbReference type="AlphaFoldDB" id="A0A1E3L8P9"/>
<evidence type="ECO:0000256" key="4">
    <source>
        <dbReference type="ARBA" id="ARBA00022898"/>
    </source>
</evidence>
<feature type="compositionally biased region" description="Basic and acidic residues" evidence="6">
    <location>
        <begin position="402"/>
        <end position="431"/>
    </location>
</feature>
<dbReference type="PANTHER" id="PTHR43277">
    <property type="entry name" value="ARGININE DECARBOXYLASE"/>
    <property type="match status" value="1"/>
</dbReference>
<evidence type="ECO:0000313" key="9">
    <source>
        <dbReference type="EMBL" id="ODP29961.1"/>
    </source>
</evidence>
<evidence type="ECO:0000256" key="5">
    <source>
        <dbReference type="ARBA" id="ARBA00023239"/>
    </source>
</evidence>
<dbReference type="GO" id="GO:0008923">
    <property type="term" value="F:lysine decarboxylase activity"/>
    <property type="evidence" value="ECO:0007669"/>
    <property type="project" value="UniProtKB-EC"/>
</dbReference>
<proteinExistence type="inferred from homology"/>
<protein>
    <submittedName>
        <fullName evidence="9">Lysine decarboxylase</fullName>
        <ecNumber evidence="9">4.1.1.18</ecNumber>
    </submittedName>
</protein>
<dbReference type="Pfam" id="PF03711">
    <property type="entry name" value="OKR_DC_1_C"/>
    <property type="match status" value="1"/>
</dbReference>
<evidence type="ECO:0000259" key="8">
    <source>
        <dbReference type="Pfam" id="PF03711"/>
    </source>
</evidence>
<evidence type="ECO:0000259" key="7">
    <source>
        <dbReference type="Pfam" id="PF01276"/>
    </source>
</evidence>
<accession>A0A1E3L8P9</accession>
<feature type="compositionally biased region" description="Basic and acidic residues" evidence="6">
    <location>
        <begin position="448"/>
        <end position="462"/>
    </location>
</feature>
<sequence length="567" mass="63002">MTNQWKASTTKLCKAPLYNALTHYAGSDQRSFHVPGHKNGMIYTNVLKPIRGNDLFSSILQLDVTEISGTDDLHYPQGVIQEAQQLAAQCFGAEESHFLVGGSTVGNLALILTVCSHPGDIIIVQRNVHKSILHGLMMAGAKAVFLTPELDQASGLAVIPNLESIEVALKQYPTAKAVLLSSPNYYGMGKDLSGIADACHRYQIPLLVDEAHGAHYSQHHRFPISALAAGADGVVQSTHKMLAAMTMSAMLHVQGDLIARSLLKQRLTMVQSSSPSYPLMASLDLSRYLLDCYGEQIFTTGLEARDHFTDKLAENKRFDYLSFLDERYTQDPFKVVIYDLEGYLSGEVLQERLEHYGCVPEMSDDRYVVLVFSLGSTLEDSLRLLDALHQIAQEPLTVSVEDHQVNNVEQDKNQATIERTRSSEGTEDDHLSKKKSSVTLFHSNADSADQKINDHTEQHRDQATNQGKSINLDKDQSNEQNKYNISEPILFTMTPIDEENVEVVSLEQAEGRICAEMVIPYPPGIPILYAGEIIHSSVYDRLLTLRSHHHKIQGTADSTLNTLRVYK</sequence>
<feature type="region of interest" description="Disordered" evidence="6">
    <location>
        <begin position="402"/>
        <end position="481"/>
    </location>
</feature>
<dbReference type="Pfam" id="PF01276">
    <property type="entry name" value="OKR_DC_1"/>
    <property type="match status" value="1"/>
</dbReference>
<feature type="compositionally biased region" description="Polar residues" evidence="6">
    <location>
        <begin position="437"/>
        <end position="447"/>
    </location>
</feature>
<dbReference type="Gene3D" id="3.40.640.10">
    <property type="entry name" value="Type I PLP-dependent aspartate aminotransferase-like (Major domain)"/>
    <property type="match status" value="1"/>
</dbReference>
<evidence type="ECO:0000256" key="2">
    <source>
        <dbReference type="ARBA" id="ARBA00010671"/>
    </source>
</evidence>
<dbReference type="PANTHER" id="PTHR43277:SF3">
    <property type="entry name" value="DECARBOXYLASE, PUTATIVE-RELATED"/>
    <property type="match status" value="1"/>
</dbReference>
<dbReference type="InterPro" id="IPR008286">
    <property type="entry name" value="Prn/Lys/Arg_de-COase_C"/>
</dbReference>
<dbReference type="Gene3D" id="3.90.100.10">
    <property type="entry name" value="Orn/Lys/Arg decarboxylase, C-terminal domain"/>
    <property type="match status" value="1"/>
</dbReference>
<feature type="domain" description="Orn/Lys/Arg decarboxylases family 1 pyridoxal-P attachment site" evidence="7">
    <location>
        <begin position="16"/>
        <end position="313"/>
    </location>
</feature>
<evidence type="ECO:0000313" key="10">
    <source>
        <dbReference type="Proteomes" id="UP000094578"/>
    </source>
</evidence>
<dbReference type="PATRIC" id="fig|1886670.3.peg.599"/>
<comment type="cofactor">
    <cofactor evidence="1">
        <name>pyridoxal 5'-phosphate</name>
        <dbReference type="ChEBI" id="CHEBI:597326"/>
    </cofactor>
</comment>
<keyword evidence="5 9" id="KW-0456">Lyase</keyword>
<evidence type="ECO:0000256" key="6">
    <source>
        <dbReference type="SAM" id="MobiDB-lite"/>
    </source>
</evidence>
<keyword evidence="4" id="KW-0663">Pyridoxal phosphate</keyword>